<keyword evidence="2" id="KW-0732">Signal</keyword>
<evidence type="ECO:0000313" key="3">
    <source>
        <dbReference type="EMBL" id="GAA4334005.1"/>
    </source>
</evidence>
<protein>
    <submittedName>
        <fullName evidence="3">Tripartite tricarboxylate transporter substrate binding protein</fullName>
    </submittedName>
</protein>
<proteinExistence type="inferred from homology"/>
<dbReference type="PANTHER" id="PTHR42928">
    <property type="entry name" value="TRICARBOXYLATE-BINDING PROTEIN"/>
    <property type="match status" value="1"/>
</dbReference>
<feature type="signal peptide" evidence="2">
    <location>
        <begin position="1"/>
        <end position="17"/>
    </location>
</feature>
<dbReference type="Proteomes" id="UP001500975">
    <property type="component" value="Unassembled WGS sequence"/>
</dbReference>
<organism evidence="3 4">
    <name type="scientific">Variovorax defluvii</name>
    <dbReference type="NCBI Taxonomy" id="913761"/>
    <lineage>
        <taxon>Bacteria</taxon>
        <taxon>Pseudomonadati</taxon>
        <taxon>Pseudomonadota</taxon>
        <taxon>Betaproteobacteria</taxon>
        <taxon>Burkholderiales</taxon>
        <taxon>Comamonadaceae</taxon>
        <taxon>Variovorax</taxon>
    </lineage>
</organism>
<comment type="similarity">
    <text evidence="1">Belongs to the UPF0065 (bug) family.</text>
</comment>
<dbReference type="PIRSF" id="PIRSF017082">
    <property type="entry name" value="YflP"/>
    <property type="match status" value="1"/>
</dbReference>
<keyword evidence="4" id="KW-1185">Reference proteome</keyword>
<dbReference type="InterPro" id="IPR005064">
    <property type="entry name" value="BUG"/>
</dbReference>
<comment type="caution">
    <text evidence="3">The sequence shown here is derived from an EMBL/GenBank/DDBJ whole genome shotgun (WGS) entry which is preliminary data.</text>
</comment>
<evidence type="ECO:0000313" key="4">
    <source>
        <dbReference type="Proteomes" id="UP001500975"/>
    </source>
</evidence>
<dbReference type="SUPFAM" id="SSF53850">
    <property type="entry name" value="Periplasmic binding protein-like II"/>
    <property type="match status" value="1"/>
</dbReference>
<dbReference type="Gene3D" id="3.40.190.10">
    <property type="entry name" value="Periplasmic binding protein-like II"/>
    <property type="match status" value="1"/>
</dbReference>
<dbReference type="PANTHER" id="PTHR42928:SF5">
    <property type="entry name" value="BLR1237 PROTEIN"/>
    <property type="match status" value="1"/>
</dbReference>
<dbReference type="InterPro" id="IPR042100">
    <property type="entry name" value="Bug_dom1"/>
</dbReference>
<dbReference type="EMBL" id="BAABGJ010000008">
    <property type="protein sequence ID" value="GAA4334005.1"/>
    <property type="molecule type" value="Genomic_DNA"/>
</dbReference>
<dbReference type="Gene3D" id="3.40.190.150">
    <property type="entry name" value="Bordetella uptake gene, domain 1"/>
    <property type="match status" value="1"/>
</dbReference>
<reference evidence="4" key="1">
    <citation type="journal article" date="2019" name="Int. J. Syst. Evol. Microbiol.">
        <title>The Global Catalogue of Microorganisms (GCM) 10K type strain sequencing project: providing services to taxonomists for standard genome sequencing and annotation.</title>
        <authorList>
            <consortium name="The Broad Institute Genomics Platform"/>
            <consortium name="The Broad Institute Genome Sequencing Center for Infectious Disease"/>
            <person name="Wu L."/>
            <person name="Ma J."/>
        </authorList>
    </citation>
    <scope>NUCLEOTIDE SEQUENCE [LARGE SCALE GENOMIC DNA]</scope>
    <source>
        <strain evidence="4">JCM 17804</strain>
    </source>
</reference>
<dbReference type="Pfam" id="PF03401">
    <property type="entry name" value="TctC"/>
    <property type="match status" value="1"/>
</dbReference>
<evidence type="ECO:0000256" key="1">
    <source>
        <dbReference type="ARBA" id="ARBA00006987"/>
    </source>
</evidence>
<evidence type="ECO:0000256" key="2">
    <source>
        <dbReference type="SAM" id="SignalP"/>
    </source>
</evidence>
<accession>A0ABP8H3V7</accession>
<feature type="chain" id="PRO_5046143344" evidence="2">
    <location>
        <begin position="18"/>
        <end position="319"/>
    </location>
</feature>
<sequence>MTAALCALGAGSFPTWAQDAAAGFPARPIRIMLGFPPGGSTDSPMRVLAEDVSKILGQPVVIENKPGAAGLMPAQLLQAAQPDGYTVGVIPANLFRLPYTGTIAWNPATDLRYVIGLTSFVYGIVVPASSPIKTMDDYVAYAKAHPGELTYATPGAYLAQHLAMEQVARRKNIQLSHVPYKGTAESLQAVVGSHVMSAAETSGWGPYVESGKLRLLVTFGEKRMNRFPDVPTLKEVGIDIPPPSAAWGLAVPKNTPAPVVRKLHDAFKQAMEQPGFRNALAQYYMEPVYMSSERYQQFAAESTKREKELLDAIGFVREK</sequence>
<gene>
    <name evidence="3" type="ORF">GCM10023165_09520</name>
</gene>
<dbReference type="CDD" id="cd07012">
    <property type="entry name" value="PBP2_Bug_TTT"/>
    <property type="match status" value="1"/>
</dbReference>
<name>A0ABP8H3V7_9BURK</name>